<comment type="caution">
    <text evidence="1">The sequence shown here is derived from an EMBL/GenBank/DDBJ whole genome shotgun (WGS) entry which is preliminary data.</text>
</comment>
<dbReference type="Pfam" id="PF07021">
    <property type="entry name" value="MetW"/>
    <property type="match status" value="1"/>
</dbReference>
<reference evidence="1 2" key="1">
    <citation type="submission" date="2016-06" db="EMBL/GenBank/DDBJ databases">
        <title>Respiratory ammonification of nitrate coupled to the oxidation of elemental sulfur in deep-sea autotrophic thermophilic bacteria.</title>
        <authorList>
            <person name="Slobodkina G.B."/>
            <person name="Mardanov A.V."/>
            <person name="Ravin N.V."/>
            <person name="Frolova A.A."/>
            <person name="Viryasiv M.B."/>
            <person name="Chernyh N.A."/>
            <person name="Bonch-Osmolovskaya E.A."/>
            <person name="Slobodkin A.I."/>
        </authorList>
    </citation>
    <scope>NUCLEOTIDE SEQUENCE [LARGE SCALE GENOMIC DNA]</scope>
    <source>
        <strain evidence="1 2">S69</strain>
    </source>
</reference>
<dbReference type="PATRIC" id="fig|1156395.6.peg.1373"/>
<dbReference type="CDD" id="cd02440">
    <property type="entry name" value="AdoMet_MTases"/>
    <property type="match status" value="1"/>
</dbReference>
<dbReference type="NCBIfam" id="TIGR02081">
    <property type="entry name" value="metW"/>
    <property type="match status" value="1"/>
</dbReference>
<dbReference type="Proteomes" id="UP000093080">
    <property type="component" value="Unassembled WGS sequence"/>
</dbReference>
<protein>
    <submittedName>
        <fullName evidence="1">Methionine biosynthesis protein MetW</fullName>
    </submittedName>
</protein>
<proteinExistence type="predicted"/>
<dbReference type="STRING" id="1156395.DBT_1360"/>
<accession>A0A1B9F5L5</accession>
<dbReference type="InterPro" id="IPR029063">
    <property type="entry name" value="SAM-dependent_MTases_sf"/>
</dbReference>
<keyword evidence="2" id="KW-1185">Reference proteome</keyword>
<evidence type="ECO:0000313" key="1">
    <source>
        <dbReference type="EMBL" id="OCC15237.1"/>
    </source>
</evidence>
<dbReference type="EMBL" id="MAGO01000006">
    <property type="protein sequence ID" value="OCC15237.1"/>
    <property type="molecule type" value="Genomic_DNA"/>
</dbReference>
<dbReference type="InterPro" id="IPR010743">
    <property type="entry name" value="Methionine_synth_MetW"/>
</dbReference>
<sequence>MQAMRSTSSGNINGDAKDLRFDLKIIASWVEPRSSVIDLGCGRGELLKYLKDVKEVRGTGIEQDEDEVAICIEKGLSVLQGDLNEEVLDYPDHAFDYVILSQTLQQVYRPMELIKELLRIGKHVIVSFPNFSHWSIRMQVLFTGYAPKNKLLPYDWFDTPNIRVITIKDFRKFVKDVGFRVIKEAAINTHHEERYGKIINFLPNLRATYGIFMIGK</sequence>
<gene>
    <name evidence="1" type="ORF">DBT_1360</name>
</gene>
<dbReference type="SUPFAM" id="SSF53335">
    <property type="entry name" value="S-adenosyl-L-methionine-dependent methyltransferases"/>
    <property type="match status" value="1"/>
</dbReference>
<organism evidence="1 2">
    <name type="scientific">Dissulfuribacter thermophilus</name>
    <dbReference type="NCBI Taxonomy" id="1156395"/>
    <lineage>
        <taxon>Bacteria</taxon>
        <taxon>Pseudomonadati</taxon>
        <taxon>Thermodesulfobacteriota</taxon>
        <taxon>Dissulfuribacteria</taxon>
        <taxon>Dissulfuribacterales</taxon>
        <taxon>Dissulfuribacteraceae</taxon>
        <taxon>Dissulfuribacter</taxon>
    </lineage>
</organism>
<name>A0A1B9F5L5_9BACT</name>
<dbReference type="AlphaFoldDB" id="A0A1B9F5L5"/>
<evidence type="ECO:0000313" key="2">
    <source>
        <dbReference type="Proteomes" id="UP000093080"/>
    </source>
</evidence>
<dbReference type="Gene3D" id="3.40.50.150">
    <property type="entry name" value="Vaccinia Virus protein VP39"/>
    <property type="match status" value="1"/>
</dbReference>
<dbReference type="PANTHER" id="PTHR43861">
    <property type="entry name" value="TRANS-ACONITATE 2-METHYLTRANSFERASE-RELATED"/>
    <property type="match status" value="1"/>
</dbReference>